<dbReference type="Proteomes" id="UP001374535">
    <property type="component" value="Chromosome 5"/>
</dbReference>
<proteinExistence type="predicted"/>
<evidence type="ECO:0000313" key="1">
    <source>
        <dbReference type="EMBL" id="WVZ09621.1"/>
    </source>
</evidence>
<accession>A0AAQ3NII9</accession>
<dbReference type="AlphaFoldDB" id="A0AAQ3NII9"/>
<reference evidence="1 2" key="1">
    <citation type="journal article" date="2023" name="Life. Sci Alliance">
        <title>Evolutionary insights into 3D genome organization and epigenetic landscape of Vigna mungo.</title>
        <authorList>
            <person name="Junaid A."/>
            <person name="Singh B."/>
            <person name="Bhatia S."/>
        </authorList>
    </citation>
    <scope>NUCLEOTIDE SEQUENCE [LARGE SCALE GENOMIC DNA]</scope>
    <source>
        <strain evidence="1">Urdbean</strain>
    </source>
</reference>
<protein>
    <submittedName>
        <fullName evidence="1">Uncharacterized protein</fullName>
    </submittedName>
</protein>
<evidence type="ECO:0000313" key="2">
    <source>
        <dbReference type="Proteomes" id="UP001374535"/>
    </source>
</evidence>
<dbReference type="EMBL" id="CP144696">
    <property type="protein sequence ID" value="WVZ09621.1"/>
    <property type="molecule type" value="Genomic_DNA"/>
</dbReference>
<sequence length="101" mass="11659">MLNFFTLRATSLRLALPNTDCMFPQYRLITDADEGYDNAMNLNLERTDKGFHIHRPHLQARCEQTLKLDITHTTISLTQRAQVLQAESNKEQCKPKHSGVF</sequence>
<gene>
    <name evidence="1" type="ORF">V8G54_014151</name>
</gene>
<keyword evidence="2" id="KW-1185">Reference proteome</keyword>
<name>A0AAQ3NII9_VIGMU</name>
<organism evidence="1 2">
    <name type="scientific">Vigna mungo</name>
    <name type="common">Black gram</name>
    <name type="synonym">Phaseolus mungo</name>
    <dbReference type="NCBI Taxonomy" id="3915"/>
    <lineage>
        <taxon>Eukaryota</taxon>
        <taxon>Viridiplantae</taxon>
        <taxon>Streptophyta</taxon>
        <taxon>Embryophyta</taxon>
        <taxon>Tracheophyta</taxon>
        <taxon>Spermatophyta</taxon>
        <taxon>Magnoliopsida</taxon>
        <taxon>eudicotyledons</taxon>
        <taxon>Gunneridae</taxon>
        <taxon>Pentapetalae</taxon>
        <taxon>rosids</taxon>
        <taxon>fabids</taxon>
        <taxon>Fabales</taxon>
        <taxon>Fabaceae</taxon>
        <taxon>Papilionoideae</taxon>
        <taxon>50 kb inversion clade</taxon>
        <taxon>NPAAA clade</taxon>
        <taxon>indigoferoid/millettioid clade</taxon>
        <taxon>Phaseoleae</taxon>
        <taxon>Vigna</taxon>
    </lineage>
</organism>